<dbReference type="InterPro" id="IPR003959">
    <property type="entry name" value="ATPase_AAA_core"/>
</dbReference>
<dbReference type="Proteomes" id="UP000294215">
    <property type="component" value="Unassembled WGS sequence"/>
</dbReference>
<comment type="caution">
    <text evidence="5">The sequence shown here is derived from an EMBL/GenBank/DDBJ whole genome shotgun (WGS) entry which is preliminary data.</text>
</comment>
<proteinExistence type="inferred from homology"/>
<dbReference type="InterPro" id="IPR003593">
    <property type="entry name" value="AAA+_ATPase"/>
</dbReference>
<evidence type="ECO:0000313" key="7">
    <source>
        <dbReference type="Proteomes" id="UP000294215"/>
    </source>
</evidence>
<evidence type="ECO:0000256" key="3">
    <source>
        <dbReference type="ARBA" id="ARBA00022840"/>
    </source>
</evidence>
<dbReference type="SUPFAM" id="SSF52540">
    <property type="entry name" value="P-loop containing nucleoside triphosphate hydrolases"/>
    <property type="match status" value="1"/>
</dbReference>
<dbReference type="Gene3D" id="3.40.50.300">
    <property type="entry name" value="P-loop containing nucleotide triphosphate hydrolases"/>
    <property type="match status" value="1"/>
</dbReference>
<evidence type="ECO:0000256" key="2">
    <source>
        <dbReference type="ARBA" id="ARBA00022741"/>
    </source>
</evidence>
<evidence type="ECO:0000259" key="4">
    <source>
        <dbReference type="SMART" id="SM00382"/>
    </source>
</evidence>
<feature type="domain" description="AAA+ ATPase" evidence="4">
    <location>
        <begin position="45"/>
        <end position="174"/>
    </location>
</feature>
<dbReference type="Pfam" id="PF00004">
    <property type="entry name" value="AAA"/>
    <property type="match status" value="1"/>
</dbReference>
<protein>
    <submittedName>
        <fullName evidence="5">ATP-binding protein</fullName>
    </submittedName>
</protein>
<accession>A0AB38HRF2</accession>
<evidence type="ECO:0000313" key="5">
    <source>
        <dbReference type="EMBL" id="TBC01411.1"/>
    </source>
</evidence>
<keyword evidence="2" id="KW-0547">Nucleotide-binding</keyword>
<name>A0AB38HRF2_9HYPH</name>
<dbReference type="EMBL" id="SIMR01000011">
    <property type="protein sequence ID" value="TBC01411.1"/>
    <property type="molecule type" value="Genomic_DNA"/>
</dbReference>
<reference evidence="5 7" key="1">
    <citation type="submission" date="2019-02" db="EMBL/GenBank/DDBJ databases">
        <title>The genomic architecture of introgression among sibling species of bacteria.</title>
        <authorList>
            <person name="Cavassim M.I.A."/>
            <person name="Moeskjaer S."/>
            <person name="Moslemi C."/>
            <person name="Fields B."/>
            <person name="Bachmann A."/>
            <person name="Vilhjalmsson B."/>
            <person name="Schierup M.H."/>
            <person name="Young J.P.W."/>
            <person name="Andersen S.U."/>
        </authorList>
    </citation>
    <scope>NUCLEOTIDE SEQUENCE [LARGE SCALE GENOMIC DNA]</scope>
    <source>
        <strain evidence="5 7">SM92</strain>
    </source>
</reference>
<dbReference type="CDD" id="cd19481">
    <property type="entry name" value="RecA-like_protease"/>
    <property type="match status" value="1"/>
</dbReference>
<dbReference type="PANTHER" id="PTHR23073">
    <property type="entry name" value="26S PROTEASOME REGULATORY SUBUNIT"/>
    <property type="match status" value="1"/>
</dbReference>
<sequence length="273" mass="30719">MRVHDLHAVSRNDVVLPKATMDQLDTHIFEFAKCREQLKRLGQSARKGILFHGHPGTGKTHVIRYLASNLPGHTTILVTAEQMLNMEEYFALARILQPCVMVFEDADLVARAREDISSQRAETRLNRLLYEMEGLGTDADILMFLTTNRLNSLEGALASRSGRVDLVLEIPLPDDDCRERLFRQYGYALNFQDEALAEAVVRSKGRSAADVKEMVRRLAQQSITRGGSLVISREDVEVVFADAEAVLNPLKRDEGTARRHITVHDDEDDCDSC</sequence>
<gene>
    <name evidence="5" type="ORF">ELH40_38545</name>
    <name evidence="6" type="ORF">ELH40_38710</name>
</gene>
<dbReference type="GO" id="GO:0005524">
    <property type="term" value="F:ATP binding"/>
    <property type="evidence" value="ECO:0007669"/>
    <property type="project" value="UniProtKB-KW"/>
</dbReference>
<dbReference type="AlphaFoldDB" id="A0AB38HRF2"/>
<dbReference type="InterPro" id="IPR027417">
    <property type="entry name" value="P-loop_NTPase"/>
</dbReference>
<keyword evidence="3 5" id="KW-0067">ATP-binding</keyword>
<dbReference type="SMART" id="SM00382">
    <property type="entry name" value="AAA"/>
    <property type="match status" value="1"/>
</dbReference>
<dbReference type="GO" id="GO:0016887">
    <property type="term" value="F:ATP hydrolysis activity"/>
    <property type="evidence" value="ECO:0007669"/>
    <property type="project" value="InterPro"/>
</dbReference>
<evidence type="ECO:0000256" key="1">
    <source>
        <dbReference type="ARBA" id="ARBA00006914"/>
    </source>
</evidence>
<dbReference type="InterPro" id="IPR050221">
    <property type="entry name" value="26S_Proteasome_ATPase"/>
</dbReference>
<evidence type="ECO:0000313" key="6">
    <source>
        <dbReference type="EMBL" id="TBC01415.1"/>
    </source>
</evidence>
<comment type="similarity">
    <text evidence="1">Belongs to the AAA ATPase family.</text>
</comment>
<dbReference type="EMBL" id="SIMR01000011">
    <property type="protein sequence ID" value="TBC01415.1"/>
    <property type="molecule type" value="Genomic_DNA"/>
</dbReference>
<organism evidence="5 7">
    <name type="scientific">Rhizobium ruizarguesonis</name>
    <dbReference type="NCBI Taxonomy" id="2081791"/>
    <lineage>
        <taxon>Bacteria</taxon>
        <taxon>Pseudomonadati</taxon>
        <taxon>Pseudomonadota</taxon>
        <taxon>Alphaproteobacteria</taxon>
        <taxon>Hyphomicrobiales</taxon>
        <taxon>Rhizobiaceae</taxon>
        <taxon>Rhizobium/Agrobacterium group</taxon>
        <taxon>Rhizobium</taxon>
    </lineage>
</organism>